<organism evidence="1">
    <name type="scientific">marine sediment metagenome</name>
    <dbReference type="NCBI Taxonomy" id="412755"/>
    <lineage>
        <taxon>unclassified sequences</taxon>
        <taxon>metagenomes</taxon>
        <taxon>ecological metagenomes</taxon>
    </lineage>
</organism>
<proteinExistence type="predicted"/>
<protein>
    <submittedName>
        <fullName evidence="1">Uncharacterized protein</fullName>
    </submittedName>
</protein>
<dbReference type="EMBL" id="BARV01033218">
    <property type="protein sequence ID" value="GAI42846.1"/>
    <property type="molecule type" value="Genomic_DNA"/>
</dbReference>
<accession>X1PJZ2</accession>
<gene>
    <name evidence="1" type="ORF">S06H3_52250</name>
</gene>
<name>X1PJZ2_9ZZZZ</name>
<dbReference type="AlphaFoldDB" id="X1PJZ2"/>
<dbReference type="InterPro" id="IPR019027">
    <property type="entry name" value="Pilus_biogenesis_CpaD-related"/>
</dbReference>
<comment type="caution">
    <text evidence="1">The sequence shown here is derived from an EMBL/GenBank/DDBJ whole genome shotgun (WGS) entry which is preliminary data.</text>
</comment>
<sequence>QNNLAAQIANPADLLGPRASTTIDAERRGKVIDAYRNATPPPPIFTQEVQY</sequence>
<evidence type="ECO:0000313" key="1">
    <source>
        <dbReference type="EMBL" id="GAI42846.1"/>
    </source>
</evidence>
<dbReference type="Pfam" id="PF09476">
    <property type="entry name" value="Pilus_CpaD"/>
    <property type="match status" value="1"/>
</dbReference>
<reference evidence="1" key="1">
    <citation type="journal article" date="2014" name="Front. Microbiol.">
        <title>High frequency of phylogenetically diverse reductive dehalogenase-homologous genes in deep subseafloor sedimentary metagenomes.</title>
        <authorList>
            <person name="Kawai M."/>
            <person name="Futagami T."/>
            <person name="Toyoda A."/>
            <person name="Takaki Y."/>
            <person name="Nishi S."/>
            <person name="Hori S."/>
            <person name="Arai W."/>
            <person name="Tsubouchi T."/>
            <person name="Morono Y."/>
            <person name="Uchiyama I."/>
            <person name="Ito T."/>
            <person name="Fujiyama A."/>
            <person name="Inagaki F."/>
            <person name="Takami H."/>
        </authorList>
    </citation>
    <scope>NUCLEOTIDE SEQUENCE</scope>
    <source>
        <strain evidence="1">Expedition CK06-06</strain>
    </source>
</reference>
<feature type="non-terminal residue" evidence="1">
    <location>
        <position position="1"/>
    </location>
</feature>